<dbReference type="PROSITE" id="PS51257">
    <property type="entry name" value="PROKAR_LIPOPROTEIN"/>
    <property type="match status" value="1"/>
</dbReference>
<dbReference type="Gene3D" id="2.60.40.10">
    <property type="entry name" value="Immunoglobulins"/>
    <property type="match status" value="1"/>
</dbReference>
<name>A0A7S8J250_9BACT</name>
<dbReference type="GO" id="GO:0005509">
    <property type="term" value="F:calcium ion binding"/>
    <property type="evidence" value="ECO:0007669"/>
    <property type="project" value="InterPro"/>
</dbReference>
<dbReference type="SUPFAM" id="SSF49313">
    <property type="entry name" value="Cadherin-like"/>
    <property type="match status" value="1"/>
</dbReference>
<dbReference type="InterPro" id="IPR013783">
    <property type="entry name" value="Ig-like_fold"/>
</dbReference>
<reference evidence="1 2" key="1">
    <citation type="journal article" date="2020" name="ISME J.">
        <title>Enrichment and physiological characterization of a novel comammox Nitrospira indicates ammonium inhibition of complete nitrification.</title>
        <authorList>
            <person name="Sakoula D."/>
            <person name="Koch H."/>
            <person name="Frank J."/>
            <person name="Jetten M.S.M."/>
            <person name="van Kessel M.A.H.J."/>
            <person name="Lucker S."/>
        </authorList>
    </citation>
    <scope>NUCLEOTIDE SEQUENCE [LARGE SCALE GENOMIC DNA]</scope>
    <source>
        <strain evidence="1">Comreactor17</strain>
    </source>
</reference>
<evidence type="ECO:0000313" key="1">
    <source>
        <dbReference type="EMBL" id="QPD06075.1"/>
    </source>
</evidence>
<evidence type="ECO:0000313" key="2">
    <source>
        <dbReference type="Proteomes" id="UP000593737"/>
    </source>
</evidence>
<accession>A0A7S8J250</accession>
<dbReference type="Pfam" id="PF05345">
    <property type="entry name" value="He_PIG"/>
    <property type="match status" value="1"/>
</dbReference>
<sequence length="323" mass="34213">MSSRIYNGIQSGLLLTGIALVSACTGGEGGEATAQATRASGNRPPVIATAVIINTPLSQSAPVAVQIQAEDPERETVSFLYQWYVDNAPIASQTNATLPPEFFRRGQTVSVEIIPTDGANKGQPYRTAGIVVSNASPRVTAVSLMPQTARAGDRLEAQVEASDPDHDRVDLTYRWYRNDTVIKEGEDPILDTTGLAAPDRISVEVRASDPAGSGHSLKSEPLALGNSGPTIVSTPPPAAVQDRFDYSVQALDPDGDRLTYHLEMAPPGMVISSESGHIGWQISTDQQGTFHVKVVAKDEHGGLATQEFDVTLTRETSSAPPGA</sequence>
<dbReference type="Proteomes" id="UP000593737">
    <property type="component" value="Chromosome"/>
</dbReference>
<dbReference type="EMBL" id="CP047423">
    <property type="protein sequence ID" value="QPD06075.1"/>
    <property type="molecule type" value="Genomic_DNA"/>
</dbReference>
<protein>
    <recommendedName>
        <fullName evidence="3">Cadherin domain-containing protein</fullName>
    </recommendedName>
</protein>
<gene>
    <name evidence="1" type="ORF">Nkreftii_003849</name>
</gene>
<dbReference type="InterPro" id="IPR015919">
    <property type="entry name" value="Cadherin-like_sf"/>
</dbReference>
<dbReference type="GO" id="GO:0016020">
    <property type="term" value="C:membrane"/>
    <property type="evidence" value="ECO:0007669"/>
    <property type="project" value="InterPro"/>
</dbReference>
<dbReference type="AlphaFoldDB" id="A0A7S8J250"/>
<evidence type="ECO:0008006" key="3">
    <source>
        <dbReference type="Google" id="ProtNLM"/>
    </source>
</evidence>
<dbReference type="KEGG" id="nkf:Nkreftii_003849"/>
<organism evidence="1 2">
    <name type="scientific">Candidatus Nitrospira kreftii</name>
    <dbReference type="NCBI Taxonomy" id="2652173"/>
    <lineage>
        <taxon>Bacteria</taxon>
        <taxon>Pseudomonadati</taxon>
        <taxon>Nitrospirota</taxon>
        <taxon>Nitrospiria</taxon>
        <taxon>Nitrospirales</taxon>
        <taxon>Nitrospiraceae</taxon>
        <taxon>Nitrospira</taxon>
    </lineage>
</organism>
<proteinExistence type="predicted"/>